<evidence type="ECO:0000259" key="5">
    <source>
        <dbReference type="Pfam" id="PF13649"/>
    </source>
</evidence>
<protein>
    <recommendedName>
        <fullName evidence="5">Methyltransferase domain-containing protein</fullName>
    </recommendedName>
</protein>
<dbReference type="EMBL" id="JAPMOS010000048">
    <property type="protein sequence ID" value="KAJ4457375.1"/>
    <property type="molecule type" value="Genomic_DNA"/>
</dbReference>
<keyword evidence="3" id="KW-0808">Transferase</keyword>
<organism evidence="6 7">
    <name type="scientific">Paratrimastix pyriformis</name>
    <dbReference type="NCBI Taxonomy" id="342808"/>
    <lineage>
        <taxon>Eukaryota</taxon>
        <taxon>Metamonada</taxon>
        <taxon>Preaxostyla</taxon>
        <taxon>Paratrimastigidae</taxon>
        <taxon>Paratrimastix</taxon>
    </lineage>
</organism>
<dbReference type="InterPro" id="IPR029063">
    <property type="entry name" value="SAM-dependent_MTases_sf"/>
</dbReference>
<dbReference type="InterPro" id="IPR041698">
    <property type="entry name" value="Methyltransf_25"/>
</dbReference>
<dbReference type="SUPFAM" id="SSF53335">
    <property type="entry name" value="S-adenosyl-L-methionine-dependent methyltransferases"/>
    <property type="match status" value="1"/>
</dbReference>
<evidence type="ECO:0000313" key="7">
    <source>
        <dbReference type="Proteomes" id="UP001141327"/>
    </source>
</evidence>
<dbReference type="PANTHER" id="PTHR13610:SF11">
    <property type="entry name" value="METHYLTRANSFERASE DOMAIN-CONTAINING PROTEIN"/>
    <property type="match status" value="1"/>
</dbReference>
<comment type="caution">
    <text evidence="6">The sequence shown here is derived from an EMBL/GenBank/DDBJ whole genome shotgun (WGS) entry which is preliminary data.</text>
</comment>
<reference evidence="6" key="1">
    <citation type="journal article" date="2022" name="bioRxiv">
        <title>Genomics of Preaxostyla Flagellates Illuminates Evolutionary Transitions and the Path Towards Mitochondrial Loss.</title>
        <authorList>
            <person name="Novak L.V.F."/>
            <person name="Treitli S.C."/>
            <person name="Pyrih J."/>
            <person name="Halakuc P."/>
            <person name="Pipaliya S.V."/>
            <person name="Vacek V."/>
            <person name="Brzon O."/>
            <person name="Soukal P."/>
            <person name="Eme L."/>
            <person name="Dacks J.B."/>
            <person name="Karnkowska A."/>
            <person name="Elias M."/>
            <person name="Hampl V."/>
        </authorList>
    </citation>
    <scope>NUCLEOTIDE SEQUENCE</scope>
    <source>
        <strain evidence="6">RCP-MX</strain>
    </source>
</reference>
<evidence type="ECO:0000256" key="2">
    <source>
        <dbReference type="ARBA" id="ARBA00022603"/>
    </source>
</evidence>
<gene>
    <name evidence="6" type="ORF">PAPYR_7187</name>
</gene>
<feature type="domain" description="Methyltransferase" evidence="5">
    <location>
        <begin position="71"/>
        <end position="168"/>
    </location>
</feature>
<evidence type="ECO:0000313" key="6">
    <source>
        <dbReference type="EMBL" id="KAJ4457375.1"/>
    </source>
</evidence>
<comment type="similarity">
    <text evidence="1">Belongs to the ANT/ATPSC lysine N-methyltransferase family.</text>
</comment>
<evidence type="ECO:0000256" key="1">
    <source>
        <dbReference type="ARBA" id="ARBA00010633"/>
    </source>
</evidence>
<sequence>MTEEEADRARVAVLERNFDQIFEENEDEGFRFPWLADTTEDKTLLAPVQFSSLRTARDVLRFAQVTPDDIIADLGAGDGRVAITAVVEFHAKRAIGVEIEEPLVLKGRQVAAQLGLGPERLSLHCANLMSLPPEVDQALDTCTLFFFYLLTPAFEALEERLVRALRRGARIVSLHFSCRRWTPVAHSEDGRCWLYTRASLPPGQE</sequence>
<keyword evidence="2" id="KW-0489">Methyltransferase</keyword>
<dbReference type="PANTHER" id="PTHR13610">
    <property type="entry name" value="METHYLTRANSFERASE DOMAIN-CONTAINING PROTEIN"/>
    <property type="match status" value="1"/>
</dbReference>
<keyword evidence="7" id="KW-1185">Reference proteome</keyword>
<accession>A0ABQ8UDL6</accession>
<dbReference type="InterPro" id="IPR026170">
    <property type="entry name" value="FAM173A/B"/>
</dbReference>
<keyword evidence="4" id="KW-0949">S-adenosyl-L-methionine</keyword>
<dbReference type="CDD" id="cd02440">
    <property type="entry name" value="AdoMet_MTases"/>
    <property type="match status" value="1"/>
</dbReference>
<name>A0ABQ8UDL6_9EUKA</name>
<evidence type="ECO:0000256" key="4">
    <source>
        <dbReference type="ARBA" id="ARBA00022691"/>
    </source>
</evidence>
<dbReference type="Pfam" id="PF13649">
    <property type="entry name" value="Methyltransf_25"/>
    <property type="match status" value="1"/>
</dbReference>
<evidence type="ECO:0000256" key="3">
    <source>
        <dbReference type="ARBA" id="ARBA00022679"/>
    </source>
</evidence>
<dbReference type="Gene3D" id="3.40.50.150">
    <property type="entry name" value="Vaccinia Virus protein VP39"/>
    <property type="match status" value="1"/>
</dbReference>
<proteinExistence type="inferred from homology"/>
<dbReference type="Proteomes" id="UP001141327">
    <property type="component" value="Unassembled WGS sequence"/>
</dbReference>